<gene>
    <name evidence="2" type="ORF">H9875_01660</name>
</gene>
<keyword evidence="1" id="KW-1133">Transmembrane helix</keyword>
<feature type="transmembrane region" description="Helical" evidence="1">
    <location>
        <begin position="61"/>
        <end position="81"/>
    </location>
</feature>
<name>A0A9D1QQW0_9LACO</name>
<organism evidence="2 3">
    <name type="scientific">Candidatus Levilactobacillus faecigallinarum</name>
    <dbReference type="NCBI Taxonomy" id="2838638"/>
    <lineage>
        <taxon>Bacteria</taxon>
        <taxon>Bacillati</taxon>
        <taxon>Bacillota</taxon>
        <taxon>Bacilli</taxon>
        <taxon>Lactobacillales</taxon>
        <taxon>Lactobacillaceae</taxon>
        <taxon>Levilactobacillus</taxon>
    </lineage>
</organism>
<reference evidence="2" key="1">
    <citation type="journal article" date="2021" name="PeerJ">
        <title>Extensive microbial diversity within the chicken gut microbiome revealed by metagenomics and culture.</title>
        <authorList>
            <person name="Gilroy R."/>
            <person name="Ravi A."/>
            <person name="Getino M."/>
            <person name="Pursley I."/>
            <person name="Horton D.L."/>
            <person name="Alikhan N.F."/>
            <person name="Baker D."/>
            <person name="Gharbi K."/>
            <person name="Hall N."/>
            <person name="Watson M."/>
            <person name="Adriaenssens E.M."/>
            <person name="Foster-Nyarko E."/>
            <person name="Jarju S."/>
            <person name="Secka A."/>
            <person name="Antonio M."/>
            <person name="Oren A."/>
            <person name="Chaudhuri R.R."/>
            <person name="La Ragione R."/>
            <person name="Hildebrand F."/>
            <person name="Pallen M.J."/>
        </authorList>
    </citation>
    <scope>NUCLEOTIDE SEQUENCE</scope>
    <source>
        <strain evidence="2">CHK173-259</strain>
    </source>
</reference>
<comment type="caution">
    <text evidence="2">The sequence shown here is derived from an EMBL/GenBank/DDBJ whole genome shotgun (WGS) entry which is preliminary data.</text>
</comment>
<proteinExistence type="predicted"/>
<keyword evidence="1" id="KW-0812">Transmembrane</keyword>
<evidence type="ECO:0000313" key="2">
    <source>
        <dbReference type="EMBL" id="HIW71311.1"/>
    </source>
</evidence>
<dbReference type="EMBL" id="DXGJ01000016">
    <property type="protein sequence ID" value="HIW71311.1"/>
    <property type="molecule type" value="Genomic_DNA"/>
</dbReference>
<dbReference type="InterPro" id="IPR021697">
    <property type="entry name" value="DUF3278"/>
</dbReference>
<sequence>MTNLYIKSMRKLFDIAGVLDEYRLAQLKQLGSRLGLGLLVYLVMQEVGLLLATNFFEAGGILTMAILLNGVVLLTVCIIINRAVRKLDLRRVDVTAAGYARYLRRAKWRSTGYGLFCGAILVAGYAWGSDHEFMGTMVLAGSVLALLTGYDRYTTLRNRCRKID</sequence>
<evidence type="ECO:0000256" key="1">
    <source>
        <dbReference type="SAM" id="Phobius"/>
    </source>
</evidence>
<reference evidence="2" key="2">
    <citation type="submission" date="2021-04" db="EMBL/GenBank/DDBJ databases">
        <authorList>
            <person name="Gilroy R."/>
        </authorList>
    </citation>
    <scope>NUCLEOTIDE SEQUENCE</scope>
    <source>
        <strain evidence="2">CHK173-259</strain>
    </source>
</reference>
<protein>
    <submittedName>
        <fullName evidence="2">DUF3278 domain-containing protein</fullName>
    </submittedName>
</protein>
<accession>A0A9D1QQW0</accession>
<feature type="transmembrane region" description="Helical" evidence="1">
    <location>
        <begin position="34"/>
        <end position="55"/>
    </location>
</feature>
<feature type="transmembrane region" description="Helical" evidence="1">
    <location>
        <begin position="133"/>
        <end position="153"/>
    </location>
</feature>
<evidence type="ECO:0000313" key="3">
    <source>
        <dbReference type="Proteomes" id="UP000886822"/>
    </source>
</evidence>
<keyword evidence="1" id="KW-0472">Membrane</keyword>
<dbReference type="Pfam" id="PF11683">
    <property type="entry name" value="DUF3278"/>
    <property type="match status" value="1"/>
</dbReference>
<dbReference type="AlphaFoldDB" id="A0A9D1QQW0"/>
<dbReference type="Proteomes" id="UP000886822">
    <property type="component" value="Unassembled WGS sequence"/>
</dbReference>
<feature type="transmembrane region" description="Helical" evidence="1">
    <location>
        <begin position="110"/>
        <end position="127"/>
    </location>
</feature>